<comment type="caution">
    <text evidence="4">The sequence shown here is derived from an EMBL/GenBank/DDBJ whole genome shotgun (WGS) entry which is preliminary data.</text>
</comment>
<dbReference type="InterPro" id="IPR027417">
    <property type="entry name" value="P-loop_NTPase"/>
</dbReference>
<dbReference type="RefSeq" id="WP_207276599.1">
    <property type="nucleotide sequence ID" value="NZ_JAFMPK010000047.1"/>
</dbReference>
<keyword evidence="2" id="KW-0067">ATP-binding</keyword>
<dbReference type="InterPro" id="IPR050534">
    <property type="entry name" value="Coronavir_polyprotein_1ab"/>
</dbReference>
<gene>
    <name evidence="4" type="ORF">J0911_16820</name>
</gene>
<dbReference type="InterPro" id="IPR014862">
    <property type="entry name" value="TrwC"/>
</dbReference>
<dbReference type="Gene3D" id="3.40.50.300">
    <property type="entry name" value="P-loop containing nucleotide triphosphate hydrolases"/>
    <property type="match status" value="2"/>
</dbReference>
<reference evidence="5" key="2">
    <citation type="submission" date="2023-07" db="EMBL/GenBank/DDBJ databases">
        <title>Myceligenerans salitolerans sp. nov., a halotolerant actinomycete isolated from a salt lake in Xinjiang, China.</title>
        <authorList>
            <person name="Guan T."/>
        </authorList>
    </citation>
    <scope>NUCLEOTIDE SEQUENCE [LARGE SCALE GENOMIC DNA]</scope>
    <source>
        <strain evidence="5">XHU 5031</strain>
    </source>
</reference>
<protein>
    <submittedName>
        <fullName evidence="4">Relaxase domain-containing protein</fullName>
    </submittedName>
</protein>
<dbReference type="CDD" id="cd18809">
    <property type="entry name" value="SF1_C_RecD"/>
    <property type="match status" value="1"/>
</dbReference>
<reference evidence="4 5" key="1">
    <citation type="submission" date="2021-03" db="EMBL/GenBank/DDBJ databases">
        <authorList>
            <person name="Xin L."/>
        </authorList>
    </citation>
    <scope>NUCLEOTIDE SEQUENCE [LARGE SCALE GENOMIC DNA]</scope>
    <source>
        <strain evidence="4 5">XHU 5031</strain>
    </source>
</reference>
<dbReference type="SUPFAM" id="SSF55464">
    <property type="entry name" value="Origin of replication-binding domain, RBD-like"/>
    <property type="match status" value="1"/>
</dbReference>
<dbReference type="Proteomes" id="UP000664617">
    <property type="component" value="Unassembled WGS sequence"/>
</dbReference>
<dbReference type="NCBIfam" id="NF041492">
    <property type="entry name" value="MobF"/>
    <property type="match status" value="1"/>
</dbReference>
<evidence type="ECO:0000256" key="1">
    <source>
        <dbReference type="ARBA" id="ARBA00022741"/>
    </source>
</evidence>
<dbReference type="SUPFAM" id="SSF52540">
    <property type="entry name" value="P-loop containing nucleoside triphosphate hydrolases"/>
    <property type="match status" value="2"/>
</dbReference>
<feature type="domain" description="TrwC relaxase" evidence="3">
    <location>
        <begin position="10"/>
        <end position="365"/>
    </location>
</feature>
<keyword evidence="5" id="KW-1185">Reference proteome</keyword>
<dbReference type="Pfam" id="PF08751">
    <property type="entry name" value="TrwC"/>
    <property type="match status" value="1"/>
</dbReference>
<sequence>MTVSMRVMSAGSGYKYLLRSVIRADGDVTAPDALTRYYANPGTPPGRWLGMGVAQLGADGARIGVGDQVTEQQLARLLGTGHDPVTGQPLGRAYQQFATVPERITARIEALPADLTDAERGSAAARIEAEERRAGPKSAVAGFDLTFSVPKSVSVLWALADACTQALIAAAHRAAMAEVIDFLEREVAATRTGSGGICQEDVHGLIVTAYDHYDSRSNDPQLHTHAVVSNKVKTVSDGLWRSLDSRALHRALVAASEQYDALLMDRLSGTFGLSWELRKRGRERNSQWEIAGIGEELIEEFSTRSHVINQAKDRLIAQYIATHGRRPSKTTIIKLRAQATLQTRPDKQIHSLADLTAGWRVRAARVLSGLRASDGDPVALVRGLTSAQSVREFAAKEVPADAVERAAAATFHTVSAKKTTFTHWNLWAEANRQTMGWRLRSAADREQVIAAIVAQAEAHAVALTPPEVAVTPASLQREDGASRLRPRHHTLFTSTQTLEAEDRLLTLSDDPTAARLDLRAVPKAVGRNKRPLSSEQRRAVQQLVASGRRLDLLVGPAGAGKTTTLRALRRTWTGRFGKASVVALAPSAAAASVLSRELRLRAENTAKWLHEHEHDHGRATFTKNQLVIIDEATLADTATLDQITGLAAAAARAKVVLVGDPAQLQSVDAGGAFDLLVQHRRTAAGDGGAVVAELTEVHRFTNPWEKTASLRLRGADTDVIDIYDQHERLRGGETDAMIDDAYAAWQHDLAGGKATLLIAEASETVRELNQRARADRILAGQTDAGRAVRLADGLEASVGDLVITRRNRRRLTTIRDLVTGGFVRNGDRWQVTAVHRDGSLDVRRVDIDGTKRLADTVTLPASYVAAHLDLGYAVTAHRAQGMTVDTTHALVTPTTTRENLYVALTRGQEGNFAYIATDRPDANHTGPDDVVTYQGVLYGVLHHRGAELSAHQAADAERETWTGRARLIAEYDHIADIAQRPRWTRVVAAALVAGGFTIAEARAHLRPDGGRLGGGAGLDTSRATAFDALRRELRRAEAYGWDAERLLPVLASRRTLLDAENPCAALHARLRRATKNPARRRDPQPEAVGIPAAVGQVREDFRPALEQRAALLGPSAVQQEATGLSL</sequence>
<dbReference type="PANTHER" id="PTHR43788">
    <property type="entry name" value="DNA2/NAM7 HELICASE FAMILY MEMBER"/>
    <property type="match status" value="1"/>
</dbReference>
<evidence type="ECO:0000313" key="5">
    <source>
        <dbReference type="Proteomes" id="UP000664617"/>
    </source>
</evidence>
<dbReference type="PANTHER" id="PTHR43788:SF6">
    <property type="entry name" value="DNA HELICASE B"/>
    <property type="match status" value="1"/>
</dbReference>
<name>A0ABS3ICC8_9MICO</name>
<dbReference type="Pfam" id="PF13604">
    <property type="entry name" value="AAA_30"/>
    <property type="match status" value="1"/>
</dbReference>
<keyword evidence="1" id="KW-0547">Nucleotide-binding</keyword>
<organism evidence="4 5">
    <name type="scientific">Myceligenerans salitolerans</name>
    <dbReference type="NCBI Taxonomy" id="1230528"/>
    <lineage>
        <taxon>Bacteria</taxon>
        <taxon>Bacillati</taxon>
        <taxon>Actinomycetota</taxon>
        <taxon>Actinomycetes</taxon>
        <taxon>Micrococcales</taxon>
        <taxon>Promicromonosporaceae</taxon>
        <taxon>Myceligenerans</taxon>
    </lineage>
</organism>
<evidence type="ECO:0000256" key="2">
    <source>
        <dbReference type="ARBA" id="ARBA00022840"/>
    </source>
</evidence>
<evidence type="ECO:0000313" key="4">
    <source>
        <dbReference type="EMBL" id="MBO0610690.1"/>
    </source>
</evidence>
<accession>A0ABS3ICC8</accession>
<dbReference type="EMBL" id="JAFMPK010000047">
    <property type="protein sequence ID" value="MBO0610690.1"/>
    <property type="molecule type" value="Genomic_DNA"/>
</dbReference>
<dbReference type="Gene3D" id="2.30.30.940">
    <property type="match status" value="1"/>
</dbReference>
<proteinExistence type="predicted"/>
<evidence type="ECO:0000259" key="3">
    <source>
        <dbReference type="Pfam" id="PF08751"/>
    </source>
</evidence>